<dbReference type="EMBL" id="WAGX01000003">
    <property type="protein sequence ID" value="KAB1440581.1"/>
    <property type="molecule type" value="Genomic_DNA"/>
</dbReference>
<reference evidence="1 2" key="2">
    <citation type="submission" date="2020-02" db="EMBL/GenBank/DDBJ databases">
        <title>Candidatus Galacturonibacter soehngenii shows hetero-acetogenic catabolism of galacturonic acid but lacks a canonical carbon monoxide dehydrogenase/acetyl-CoA synthase complex.</title>
        <authorList>
            <person name="Diender M."/>
            <person name="Stouten G.R."/>
            <person name="Petersen J.F."/>
            <person name="Nielsen P.H."/>
            <person name="Dueholm M.S."/>
            <person name="Pronk J.T."/>
            <person name="Van Loosdrecht M.C.M."/>
        </authorList>
    </citation>
    <scope>NUCLEOTIDE SEQUENCE [LARGE SCALE GENOMIC DNA]</scope>
    <source>
        <strain evidence="1">GalUA</strain>
    </source>
</reference>
<organism evidence="1 2">
    <name type="scientific">Candidatus Galacturonatibacter soehngenii</name>
    <dbReference type="NCBI Taxonomy" id="2307010"/>
    <lineage>
        <taxon>Bacteria</taxon>
        <taxon>Bacillati</taxon>
        <taxon>Bacillota</taxon>
        <taxon>Clostridia</taxon>
        <taxon>Lachnospirales</taxon>
        <taxon>Lachnospiraceae</taxon>
        <taxon>Candidatus Galacturonatibacter</taxon>
    </lineage>
</organism>
<protein>
    <submittedName>
        <fullName evidence="1">Uncharacterized protein</fullName>
    </submittedName>
</protein>
<reference evidence="1 2" key="1">
    <citation type="submission" date="2019-09" db="EMBL/GenBank/DDBJ databases">
        <authorList>
            <person name="Valk L.C."/>
        </authorList>
    </citation>
    <scope>NUCLEOTIDE SEQUENCE [LARGE SCALE GENOMIC DNA]</scope>
    <source>
        <strain evidence="1">GalUA</strain>
    </source>
</reference>
<comment type="caution">
    <text evidence="1">The sequence shown here is derived from an EMBL/GenBank/DDBJ whole genome shotgun (WGS) entry which is preliminary data.</text>
</comment>
<evidence type="ECO:0000313" key="2">
    <source>
        <dbReference type="Proteomes" id="UP000461768"/>
    </source>
</evidence>
<keyword evidence="2" id="KW-1185">Reference proteome</keyword>
<evidence type="ECO:0000313" key="1">
    <source>
        <dbReference type="EMBL" id="KAB1440581.1"/>
    </source>
</evidence>
<proteinExistence type="predicted"/>
<accession>A0A7V7UDI7</accession>
<dbReference type="AlphaFoldDB" id="A0A7V7UDI7"/>
<dbReference type="OrthoDB" id="2048008at2"/>
<sequence length="201" mass="22872">MILDIDIRVSSENGVQIHQFTKHFDSRFEGRKIESGNVIDKSFEDFLAEFLSGSGKVIRNQLISKESKEITNHFNQQSTDLHNIEYTLKLGDSQFVSGKIPLDKLIHLSEMSRLSSTPKEDLSFVSSSDFYDTQTNTNTSPDTTLMSSNDSLALKRTIFKPAINLEEVDQMFQQIITTAVTKYENNFFIHEQDNTGFIKSS</sequence>
<dbReference type="RefSeq" id="WP_151141173.1">
    <property type="nucleotide sequence ID" value="NZ_WAGX01000003.1"/>
</dbReference>
<dbReference type="Proteomes" id="UP000461768">
    <property type="component" value="Unassembled WGS sequence"/>
</dbReference>
<name>A0A7V7UDI7_9FIRM</name>
<gene>
    <name evidence="1" type="ORF">F7O84_01760</name>
</gene>